<dbReference type="Proteomes" id="UP000199137">
    <property type="component" value="Unassembled WGS sequence"/>
</dbReference>
<dbReference type="STRING" id="112413.SAMN05421854_11045"/>
<proteinExistence type="predicted"/>
<dbReference type="NCBIfam" id="NF033179">
    <property type="entry name" value="TnsA_like_Actin"/>
    <property type="match status" value="1"/>
</dbReference>
<evidence type="ECO:0000313" key="2">
    <source>
        <dbReference type="Proteomes" id="UP000199137"/>
    </source>
</evidence>
<sequence length="260" mass="29041">MRVIPGAAPVAAERFEVSWLDADGVEQRGPLAEVAGAVAFEATPAVRSFPSYKGQRNFPGLYWSATVGGHVGFESWLEREHAMLLDFDPQITGYASQPMWLFWPEATASGVRRWRSHAPDFFARRSDGTGVLLDCRPANRIKPRDRATFDITAEAAAAVGWDYEVVDAPDPVLLANVRWLAGYRHPRFAAEAAREARGPALRTMFSRPRPFLEGVRRVGDPIAVLPIAYHLLWRHQLECELATPMTMEMRVRCGQKAVAR</sequence>
<dbReference type="EMBL" id="FOWC01000010">
    <property type="protein sequence ID" value="SFQ27262.1"/>
    <property type="molecule type" value="Genomic_DNA"/>
</dbReference>
<dbReference type="RefSeq" id="WP_093575609.1">
    <property type="nucleotide sequence ID" value="NZ_FOWC01000010.1"/>
</dbReference>
<dbReference type="OrthoDB" id="3403133at2"/>
<dbReference type="InterPro" id="IPR048000">
    <property type="entry name" value="TnsA-like"/>
</dbReference>
<evidence type="ECO:0000313" key="1">
    <source>
        <dbReference type="EMBL" id="SFQ27262.1"/>
    </source>
</evidence>
<accession>A0A1I5X5L2</accession>
<dbReference type="AlphaFoldDB" id="A0A1I5X5L2"/>
<gene>
    <name evidence="1" type="ORF">SAMN05421854_11045</name>
</gene>
<evidence type="ECO:0008006" key="3">
    <source>
        <dbReference type="Google" id="ProtNLM"/>
    </source>
</evidence>
<protein>
    <recommendedName>
        <fullName evidence="3">TnsA-like heteromeric transposase endonuclease subunit</fullName>
    </recommendedName>
</protein>
<organism evidence="1 2">
    <name type="scientific">Amycolatopsis rubida</name>
    <dbReference type="NCBI Taxonomy" id="112413"/>
    <lineage>
        <taxon>Bacteria</taxon>
        <taxon>Bacillati</taxon>
        <taxon>Actinomycetota</taxon>
        <taxon>Actinomycetes</taxon>
        <taxon>Pseudonocardiales</taxon>
        <taxon>Pseudonocardiaceae</taxon>
        <taxon>Amycolatopsis</taxon>
    </lineage>
</organism>
<name>A0A1I5X5L2_9PSEU</name>
<reference evidence="2" key="1">
    <citation type="submission" date="2016-10" db="EMBL/GenBank/DDBJ databases">
        <authorList>
            <person name="Varghese N."/>
            <person name="Submissions S."/>
        </authorList>
    </citation>
    <scope>NUCLEOTIDE SEQUENCE [LARGE SCALE GENOMIC DNA]</scope>
    <source>
        <strain evidence="2">DSM 44637</strain>
    </source>
</reference>